<dbReference type="Proteomes" id="UP000239068">
    <property type="component" value="Unassembled WGS sequence"/>
</dbReference>
<dbReference type="OrthoDB" id="5297106at2"/>
<organism evidence="1 2">
    <name type="scientific">Polaribacter glomeratus</name>
    <dbReference type="NCBI Taxonomy" id="102"/>
    <lineage>
        <taxon>Bacteria</taxon>
        <taxon>Pseudomonadati</taxon>
        <taxon>Bacteroidota</taxon>
        <taxon>Flavobacteriia</taxon>
        <taxon>Flavobacteriales</taxon>
        <taxon>Flavobacteriaceae</taxon>
    </lineage>
</organism>
<gene>
    <name evidence="1" type="ORF">BTO16_08495</name>
</gene>
<protein>
    <submittedName>
        <fullName evidence="1">Uncharacterized protein</fullName>
    </submittedName>
</protein>
<sequence>MLKHFEYKKYKGSIEFSKVDNCFYGRIVNIIDLVNYEAKSVSDLKKYFIEAVKSYSEQIK</sequence>
<accession>A0A2S7X038</accession>
<dbReference type="AlphaFoldDB" id="A0A2S7X038"/>
<proteinExistence type="predicted"/>
<dbReference type="EMBL" id="MSCM01000001">
    <property type="protein sequence ID" value="PQJ83021.1"/>
    <property type="molecule type" value="Genomic_DNA"/>
</dbReference>
<name>A0A2S7X038_9FLAO</name>
<evidence type="ECO:0000313" key="1">
    <source>
        <dbReference type="EMBL" id="PQJ83021.1"/>
    </source>
</evidence>
<evidence type="ECO:0000313" key="2">
    <source>
        <dbReference type="Proteomes" id="UP000239068"/>
    </source>
</evidence>
<keyword evidence="2" id="KW-1185">Reference proteome</keyword>
<reference evidence="1 2" key="1">
    <citation type="submission" date="2016-12" db="EMBL/GenBank/DDBJ databases">
        <title>Trade-off between light-utilization and light-protection in marine flavobacteria.</title>
        <authorList>
            <person name="Kumagai Y."/>
            <person name="Yoshizawa S."/>
            <person name="Kogure K."/>
            <person name="Iwasaki W."/>
        </authorList>
    </citation>
    <scope>NUCLEOTIDE SEQUENCE [LARGE SCALE GENOMIC DNA]</scope>
    <source>
        <strain evidence="1 2">ATCC 43844</strain>
    </source>
</reference>
<comment type="caution">
    <text evidence="1">The sequence shown here is derived from an EMBL/GenBank/DDBJ whole genome shotgun (WGS) entry which is preliminary data.</text>
</comment>